<dbReference type="AlphaFoldDB" id="Q4S5G5"/>
<organism evidence="2">
    <name type="scientific">Tetraodon nigroviridis</name>
    <name type="common">Spotted green pufferfish</name>
    <name type="synonym">Chelonodon nigroviridis</name>
    <dbReference type="NCBI Taxonomy" id="99883"/>
    <lineage>
        <taxon>Eukaryota</taxon>
        <taxon>Metazoa</taxon>
        <taxon>Chordata</taxon>
        <taxon>Craniata</taxon>
        <taxon>Vertebrata</taxon>
        <taxon>Euteleostomi</taxon>
        <taxon>Actinopterygii</taxon>
        <taxon>Neopterygii</taxon>
        <taxon>Teleostei</taxon>
        <taxon>Neoteleostei</taxon>
        <taxon>Acanthomorphata</taxon>
        <taxon>Eupercaria</taxon>
        <taxon>Tetraodontiformes</taxon>
        <taxon>Tetradontoidea</taxon>
        <taxon>Tetraodontidae</taxon>
        <taxon>Tetraodon</taxon>
    </lineage>
</organism>
<feature type="region of interest" description="Disordered" evidence="1">
    <location>
        <begin position="14"/>
        <end position="53"/>
    </location>
</feature>
<gene>
    <name evidence="2" type="ORF">GSTENG00023746001</name>
</gene>
<feature type="compositionally biased region" description="Basic residues" evidence="1">
    <location>
        <begin position="38"/>
        <end position="53"/>
    </location>
</feature>
<evidence type="ECO:0000313" key="2">
    <source>
        <dbReference type="EMBL" id="CAG04117.1"/>
    </source>
</evidence>
<reference evidence="2" key="1">
    <citation type="journal article" date="2004" name="Nature">
        <title>Genome duplication in the teleost fish Tetraodon nigroviridis reveals the early vertebrate proto-karyotype.</title>
        <authorList>
            <person name="Jaillon O."/>
            <person name="Aury J.-M."/>
            <person name="Brunet F."/>
            <person name="Petit J.-L."/>
            <person name="Stange-Thomann N."/>
            <person name="Mauceli E."/>
            <person name="Bouneau L."/>
            <person name="Fischer C."/>
            <person name="Ozouf-Costaz C."/>
            <person name="Bernot A."/>
            <person name="Nicaud S."/>
            <person name="Jaffe D."/>
            <person name="Fisher S."/>
            <person name="Lutfalla G."/>
            <person name="Dossat C."/>
            <person name="Segurens B."/>
            <person name="Dasilva C."/>
            <person name="Salanoubat M."/>
            <person name="Levy M."/>
            <person name="Boudet N."/>
            <person name="Castellano S."/>
            <person name="Anthouard V."/>
            <person name="Jubin C."/>
            <person name="Castelli V."/>
            <person name="Katinka M."/>
            <person name="Vacherie B."/>
            <person name="Biemont C."/>
            <person name="Skalli Z."/>
            <person name="Cattolico L."/>
            <person name="Poulain J."/>
            <person name="De Berardinis V."/>
            <person name="Cruaud C."/>
            <person name="Duprat S."/>
            <person name="Brottier P."/>
            <person name="Coutanceau J.-P."/>
            <person name="Gouzy J."/>
            <person name="Parra G."/>
            <person name="Lardier G."/>
            <person name="Chapple C."/>
            <person name="McKernan K.J."/>
            <person name="McEwan P."/>
            <person name="Bosak S."/>
            <person name="Kellis M."/>
            <person name="Volff J.-N."/>
            <person name="Guigo R."/>
            <person name="Zody M.C."/>
            <person name="Mesirov J."/>
            <person name="Lindblad-Toh K."/>
            <person name="Birren B."/>
            <person name="Nusbaum C."/>
            <person name="Kahn D."/>
            <person name="Robinson-Rechavi M."/>
            <person name="Laudet V."/>
            <person name="Schachter V."/>
            <person name="Quetier F."/>
            <person name="Saurin W."/>
            <person name="Scarpelli C."/>
            <person name="Wincker P."/>
            <person name="Lander E.S."/>
            <person name="Weissenbach J."/>
            <person name="Roest Crollius H."/>
        </authorList>
    </citation>
    <scope>NUCLEOTIDE SEQUENCE [LARGE SCALE GENOMIC DNA]</scope>
</reference>
<accession>Q4S5G5</accession>
<proteinExistence type="predicted"/>
<protein>
    <submittedName>
        <fullName evidence="2">Chromosome 3 SCAF14730, whole genome shotgun sequence</fullName>
    </submittedName>
</protein>
<dbReference type="KEGG" id="tng:GSTEN00023746G001"/>
<evidence type="ECO:0000256" key="1">
    <source>
        <dbReference type="SAM" id="MobiDB-lite"/>
    </source>
</evidence>
<reference evidence="2" key="2">
    <citation type="submission" date="2004-02" db="EMBL/GenBank/DDBJ databases">
        <authorList>
            <consortium name="Genoscope"/>
            <consortium name="Whitehead Institute Centre for Genome Research"/>
        </authorList>
    </citation>
    <scope>NUCLEOTIDE SEQUENCE</scope>
</reference>
<sequence length="53" mass="6053">MPEYEFLGHIKDNAEPEECGSLPRSPLINTRADTVNRKMGRGAKNTHGRNTWR</sequence>
<name>Q4S5G5_TETNG</name>
<dbReference type="EMBL" id="CAAE01014730">
    <property type="protein sequence ID" value="CAG04117.1"/>
    <property type="molecule type" value="Genomic_DNA"/>
</dbReference>